<dbReference type="InterPro" id="IPR036388">
    <property type="entry name" value="WH-like_DNA-bd_sf"/>
</dbReference>
<dbReference type="InterPro" id="IPR036390">
    <property type="entry name" value="WH_DNA-bd_sf"/>
</dbReference>
<evidence type="ECO:0000256" key="7">
    <source>
        <dbReference type="PROSITE-ProRule" id="PRU00089"/>
    </source>
</evidence>
<comment type="subcellular location">
    <subcellularLocation>
        <location evidence="1 7">Nucleus</location>
    </subcellularLocation>
</comment>
<dbReference type="PANTHER" id="PTHR13962">
    <property type="entry name" value="FORKHEAD BOX PROTEIN N3-LIKE PROTEIN-RELATED"/>
    <property type="match status" value="1"/>
</dbReference>
<evidence type="ECO:0000256" key="4">
    <source>
        <dbReference type="ARBA" id="ARBA00023125"/>
    </source>
</evidence>
<dbReference type="SUPFAM" id="SSF46785">
    <property type="entry name" value="Winged helix' DNA-binding domain"/>
    <property type="match status" value="1"/>
</dbReference>
<sequence length="380" mass="43318">MLTAKRFNLNRNIMWLNGNVPRAEVTKRLPADVEVFDDKLFFRLSLGNTQRKIEYKTSAPFYNNDNKRGERALKKRKQARQLDRFPYYKSNDDRWKNSVRHNLSINPHFRKGVKAPQGAGHLWTISSGDSAENVLAWEHKKQRLDLFFKMESINRERLLQHQQQQEKHNQNCEHKQVNCQEDQSANCGIYDEAAIAAAVIQQDMMQRQQEQNLNSLSNSLQHSGSVTLDSPGVHVIQSLTYNDLLSDEELRKTAGQILNGIHREVEVQSVNHSIIGTYHDVLLDNEDYLNPIHKDVAVHESGLQHSLSSTSSAASQCATNSNHSSTQYYITEIDGMDLGGPMSQHNDNNTPTTEESDAALFNDEFNLNYFSYAAVNDTIS</sequence>
<keyword evidence="3" id="KW-0805">Transcription regulation</keyword>
<evidence type="ECO:0000256" key="3">
    <source>
        <dbReference type="ARBA" id="ARBA00023015"/>
    </source>
</evidence>
<dbReference type="PANTHER" id="PTHR13962:SF17">
    <property type="entry name" value="FORKHEAD BOX PROTEIN N4"/>
    <property type="match status" value="1"/>
</dbReference>
<organism evidence="9 10">
    <name type="scientific">Glossina brevipalpis</name>
    <dbReference type="NCBI Taxonomy" id="37001"/>
    <lineage>
        <taxon>Eukaryota</taxon>
        <taxon>Metazoa</taxon>
        <taxon>Ecdysozoa</taxon>
        <taxon>Arthropoda</taxon>
        <taxon>Hexapoda</taxon>
        <taxon>Insecta</taxon>
        <taxon>Pterygota</taxon>
        <taxon>Neoptera</taxon>
        <taxon>Endopterygota</taxon>
        <taxon>Diptera</taxon>
        <taxon>Brachycera</taxon>
        <taxon>Muscomorpha</taxon>
        <taxon>Hippoboscoidea</taxon>
        <taxon>Glossinidae</taxon>
        <taxon>Glossina</taxon>
    </lineage>
</organism>
<accession>A0A1A9W1I7</accession>
<feature type="domain" description="Fork-head" evidence="8">
    <location>
        <begin position="83"/>
        <end position="144"/>
    </location>
</feature>
<keyword evidence="4 7" id="KW-0238">DNA-binding</keyword>
<feature type="DNA-binding region" description="Fork-head" evidence="7">
    <location>
        <begin position="83"/>
        <end position="144"/>
    </location>
</feature>
<dbReference type="PROSITE" id="PS00658">
    <property type="entry name" value="FORK_HEAD_2"/>
    <property type="match status" value="1"/>
</dbReference>
<name>A0A1A9W1I7_9MUSC</name>
<proteinExistence type="predicted"/>
<evidence type="ECO:0000313" key="9">
    <source>
        <dbReference type="EnsemblMetazoa" id="GBRI002973-PA"/>
    </source>
</evidence>
<dbReference type="InterPro" id="IPR001766">
    <property type="entry name" value="Fork_head_dom"/>
</dbReference>
<dbReference type="VEuPathDB" id="VectorBase:GBRI002973"/>
<evidence type="ECO:0000313" key="10">
    <source>
        <dbReference type="Proteomes" id="UP000091820"/>
    </source>
</evidence>
<dbReference type="Pfam" id="PF00250">
    <property type="entry name" value="Forkhead"/>
    <property type="match status" value="1"/>
</dbReference>
<evidence type="ECO:0000256" key="5">
    <source>
        <dbReference type="ARBA" id="ARBA00023163"/>
    </source>
</evidence>
<evidence type="ECO:0000256" key="2">
    <source>
        <dbReference type="ARBA" id="ARBA00022473"/>
    </source>
</evidence>
<dbReference type="Gene3D" id="1.10.10.10">
    <property type="entry name" value="Winged helix-like DNA-binding domain superfamily/Winged helix DNA-binding domain"/>
    <property type="match status" value="1"/>
</dbReference>
<dbReference type="GO" id="GO:0005634">
    <property type="term" value="C:nucleus"/>
    <property type="evidence" value="ECO:0007669"/>
    <property type="project" value="UniProtKB-SubCell"/>
</dbReference>
<dbReference type="GO" id="GO:0003700">
    <property type="term" value="F:DNA-binding transcription factor activity"/>
    <property type="evidence" value="ECO:0007669"/>
    <property type="project" value="InterPro"/>
</dbReference>
<dbReference type="InterPro" id="IPR030456">
    <property type="entry name" value="TF_fork_head_CS_2"/>
</dbReference>
<keyword evidence="10" id="KW-1185">Reference proteome</keyword>
<evidence type="ECO:0000256" key="1">
    <source>
        <dbReference type="ARBA" id="ARBA00004123"/>
    </source>
</evidence>
<evidence type="ECO:0000259" key="8">
    <source>
        <dbReference type="PROSITE" id="PS50039"/>
    </source>
</evidence>
<keyword evidence="2" id="KW-0217">Developmental protein</keyword>
<dbReference type="SMART" id="SM00339">
    <property type="entry name" value="FH"/>
    <property type="match status" value="1"/>
</dbReference>
<dbReference type="Proteomes" id="UP000091820">
    <property type="component" value="Unassembled WGS sequence"/>
</dbReference>
<keyword evidence="6 7" id="KW-0539">Nucleus</keyword>
<dbReference type="EnsemblMetazoa" id="GBRI002973-RA">
    <property type="protein sequence ID" value="GBRI002973-PA"/>
    <property type="gene ID" value="GBRI002973"/>
</dbReference>
<reference evidence="10" key="1">
    <citation type="submission" date="2014-03" db="EMBL/GenBank/DDBJ databases">
        <authorList>
            <person name="Aksoy S."/>
            <person name="Warren W."/>
            <person name="Wilson R.K."/>
        </authorList>
    </citation>
    <scope>NUCLEOTIDE SEQUENCE [LARGE SCALE GENOMIC DNA]</scope>
    <source>
        <strain evidence="10">IAEA</strain>
    </source>
</reference>
<dbReference type="STRING" id="37001.A0A1A9W1I7"/>
<dbReference type="AlphaFoldDB" id="A0A1A9W1I7"/>
<dbReference type="GO" id="GO:0000987">
    <property type="term" value="F:cis-regulatory region sequence-specific DNA binding"/>
    <property type="evidence" value="ECO:0007669"/>
    <property type="project" value="TreeGrafter"/>
</dbReference>
<evidence type="ECO:0000256" key="6">
    <source>
        <dbReference type="ARBA" id="ARBA00023242"/>
    </source>
</evidence>
<reference evidence="9" key="2">
    <citation type="submission" date="2020-05" db="UniProtKB">
        <authorList>
            <consortium name="EnsemblMetazoa"/>
        </authorList>
    </citation>
    <scope>IDENTIFICATION</scope>
    <source>
        <strain evidence="9">IAEA</strain>
    </source>
</reference>
<dbReference type="PROSITE" id="PS50039">
    <property type="entry name" value="FORK_HEAD_3"/>
    <property type="match status" value="1"/>
</dbReference>
<keyword evidence="5" id="KW-0804">Transcription</keyword>
<protein>
    <recommendedName>
        <fullName evidence="8">Fork-head domain-containing protein</fullName>
    </recommendedName>
</protein>
<dbReference type="InterPro" id="IPR047119">
    <property type="entry name" value="FOXN2/3-like"/>
</dbReference>